<evidence type="ECO:0000313" key="2">
    <source>
        <dbReference type="Proteomes" id="UP000821845"/>
    </source>
</evidence>
<sequence length="661" mass="70500">MAGMNHNKGVARCSLVWQGKRPSDADCFSPEEFMRLLNAGEAEHGSSSSSPEEPCSTSDVRPGASPEPRNQPLSASSYAEQMLDLGVDKEGPAHKQPQHLILGSFYFPATEETEQRLCVLSQADTEALLAPAPTARSAEEFSISIYPSVRGTVVEVLECYARVMVHEAEGTRNVEFFTGNFYKDGKIVLDNLCELLSKGDEVFLNYMVARKGHGNDVVHCDLVWQGLDHAVHHNPPVPSDETLLRVARMVVAEFRAVLQEDVRKCVEASMNRSRILVRDAESQTCSDHPRLGSAEGSTPPFFSPCSSPTQEMDALDTSQPKADSCHLECSDTKPEGSVVVTPPEQQKAPSTDKVSTETLCELDGNSESWRPAQFCSDSGPSVVETCDDTSIVKPSSTEPADTVGFIPLELSSGNNTSHEQDSSSTLQLSSQVLGGNIADAAMTSDDTSDDNTVSHSANYSEVLAAHIVSKALEEADKSSTKGNLSHLSEAADEIALNDAESHGMLPQNDELGKLPTENEKLGLSADPEVTVNNVSKLAHQNEASSSNMPNGAGDCTASQGVVENEALSQSCELDEAPEDAVVSQTTKNDASGVVKMPGLPLGSALPQQTAENGVQDLSTAPDEALVDPPVLQQTAQIEPPDAIEAQNEVLVNVNSTQDTAA</sequence>
<accession>A0ACB7RI29</accession>
<proteinExistence type="predicted"/>
<gene>
    <name evidence="1" type="ORF">HPB50_005601</name>
</gene>
<comment type="caution">
    <text evidence="1">The sequence shown here is derived from an EMBL/GenBank/DDBJ whole genome shotgun (WGS) entry which is preliminary data.</text>
</comment>
<keyword evidence="2" id="KW-1185">Reference proteome</keyword>
<name>A0ACB7RI29_HYAAI</name>
<evidence type="ECO:0000313" key="1">
    <source>
        <dbReference type="EMBL" id="KAH6921870.1"/>
    </source>
</evidence>
<protein>
    <submittedName>
        <fullName evidence="1">Uncharacterized protein</fullName>
    </submittedName>
</protein>
<organism evidence="1 2">
    <name type="scientific">Hyalomma asiaticum</name>
    <name type="common">Tick</name>
    <dbReference type="NCBI Taxonomy" id="266040"/>
    <lineage>
        <taxon>Eukaryota</taxon>
        <taxon>Metazoa</taxon>
        <taxon>Ecdysozoa</taxon>
        <taxon>Arthropoda</taxon>
        <taxon>Chelicerata</taxon>
        <taxon>Arachnida</taxon>
        <taxon>Acari</taxon>
        <taxon>Parasitiformes</taxon>
        <taxon>Ixodida</taxon>
        <taxon>Ixodoidea</taxon>
        <taxon>Ixodidae</taxon>
        <taxon>Hyalomminae</taxon>
        <taxon>Hyalomma</taxon>
    </lineage>
</organism>
<dbReference type="Proteomes" id="UP000821845">
    <property type="component" value="Chromosome 9"/>
</dbReference>
<reference evidence="1" key="1">
    <citation type="submission" date="2020-05" db="EMBL/GenBank/DDBJ databases">
        <title>Large-scale comparative analyses of tick genomes elucidate their genetic diversity and vector capacities.</title>
        <authorList>
            <person name="Jia N."/>
            <person name="Wang J."/>
            <person name="Shi W."/>
            <person name="Du L."/>
            <person name="Sun Y."/>
            <person name="Zhan W."/>
            <person name="Jiang J."/>
            <person name="Wang Q."/>
            <person name="Zhang B."/>
            <person name="Ji P."/>
            <person name="Sakyi L.B."/>
            <person name="Cui X."/>
            <person name="Yuan T."/>
            <person name="Jiang B."/>
            <person name="Yang W."/>
            <person name="Lam T.T.-Y."/>
            <person name="Chang Q."/>
            <person name="Ding S."/>
            <person name="Wang X."/>
            <person name="Zhu J."/>
            <person name="Ruan X."/>
            <person name="Zhao L."/>
            <person name="Wei J."/>
            <person name="Que T."/>
            <person name="Du C."/>
            <person name="Cheng J."/>
            <person name="Dai P."/>
            <person name="Han X."/>
            <person name="Huang E."/>
            <person name="Gao Y."/>
            <person name="Liu J."/>
            <person name="Shao H."/>
            <person name="Ye R."/>
            <person name="Li L."/>
            <person name="Wei W."/>
            <person name="Wang X."/>
            <person name="Wang C."/>
            <person name="Yang T."/>
            <person name="Huo Q."/>
            <person name="Li W."/>
            <person name="Guo W."/>
            <person name="Chen H."/>
            <person name="Zhou L."/>
            <person name="Ni X."/>
            <person name="Tian J."/>
            <person name="Zhou Y."/>
            <person name="Sheng Y."/>
            <person name="Liu T."/>
            <person name="Pan Y."/>
            <person name="Xia L."/>
            <person name="Li J."/>
            <person name="Zhao F."/>
            <person name="Cao W."/>
        </authorList>
    </citation>
    <scope>NUCLEOTIDE SEQUENCE</scope>
    <source>
        <strain evidence="1">Hyas-2018</strain>
    </source>
</reference>
<dbReference type="EMBL" id="CM023489">
    <property type="protein sequence ID" value="KAH6921870.1"/>
    <property type="molecule type" value="Genomic_DNA"/>
</dbReference>